<gene>
    <name evidence="1" type="ORF">BV22DRAFT_1038746</name>
</gene>
<proteinExistence type="predicted"/>
<reference evidence="1" key="1">
    <citation type="journal article" date="2021" name="New Phytol.">
        <title>Evolutionary innovations through gain and loss of genes in the ectomycorrhizal Boletales.</title>
        <authorList>
            <person name="Wu G."/>
            <person name="Miyauchi S."/>
            <person name="Morin E."/>
            <person name="Kuo A."/>
            <person name="Drula E."/>
            <person name="Varga T."/>
            <person name="Kohler A."/>
            <person name="Feng B."/>
            <person name="Cao Y."/>
            <person name="Lipzen A."/>
            <person name="Daum C."/>
            <person name="Hundley H."/>
            <person name="Pangilinan J."/>
            <person name="Johnson J."/>
            <person name="Barry K."/>
            <person name="LaButti K."/>
            <person name="Ng V."/>
            <person name="Ahrendt S."/>
            <person name="Min B."/>
            <person name="Choi I.G."/>
            <person name="Park H."/>
            <person name="Plett J.M."/>
            <person name="Magnuson J."/>
            <person name="Spatafora J.W."/>
            <person name="Nagy L.G."/>
            <person name="Henrissat B."/>
            <person name="Grigoriev I.V."/>
            <person name="Yang Z.L."/>
            <person name="Xu J."/>
            <person name="Martin F.M."/>
        </authorList>
    </citation>
    <scope>NUCLEOTIDE SEQUENCE</scope>
    <source>
        <strain evidence="1">KUC20120723A-06</strain>
    </source>
</reference>
<organism evidence="1 2">
    <name type="scientific">Leucogyrophana mollusca</name>
    <dbReference type="NCBI Taxonomy" id="85980"/>
    <lineage>
        <taxon>Eukaryota</taxon>
        <taxon>Fungi</taxon>
        <taxon>Dikarya</taxon>
        <taxon>Basidiomycota</taxon>
        <taxon>Agaricomycotina</taxon>
        <taxon>Agaricomycetes</taxon>
        <taxon>Agaricomycetidae</taxon>
        <taxon>Boletales</taxon>
        <taxon>Boletales incertae sedis</taxon>
        <taxon>Leucogyrophana</taxon>
    </lineage>
</organism>
<accession>A0ACB8B7Z9</accession>
<name>A0ACB8B7Z9_9AGAM</name>
<evidence type="ECO:0000313" key="2">
    <source>
        <dbReference type="Proteomes" id="UP000790709"/>
    </source>
</evidence>
<evidence type="ECO:0000313" key="1">
    <source>
        <dbReference type="EMBL" id="KAH7921331.1"/>
    </source>
</evidence>
<protein>
    <submittedName>
        <fullName evidence="1">Uncharacterized protein</fullName>
    </submittedName>
</protein>
<feature type="non-terminal residue" evidence="1">
    <location>
        <position position="1"/>
    </location>
</feature>
<comment type="caution">
    <text evidence="1">The sequence shown here is derived from an EMBL/GenBank/DDBJ whole genome shotgun (WGS) entry which is preliminary data.</text>
</comment>
<keyword evidence="2" id="KW-1185">Reference proteome</keyword>
<feature type="non-terminal residue" evidence="1">
    <location>
        <position position="106"/>
    </location>
</feature>
<sequence>MVLVSTDDDCLPISLTESTIWGEYRVHIHQKGQSGHNPVKTIGADACQPHGGCDSRSSSVLISVSSSVHVTARRGGCPPAIKLPFHLSGVTDNPCICFIIPVKSAL</sequence>
<dbReference type="Proteomes" id="UP000790709">
    <property type="component" value="Unassembled WGS sequence"/>
</dbReference>
<dbReference type="EMBL" id="MU266531">
    <property type="protein sequence ID" value="KAH7921331.1"/>
    <property type="molecule type" value="Genomic_DNA"/>
</dbReference>